<evidence type="ECO:0000313" key="8">
    <source>
        <dbReference type="EMBL" id="KAB1080690.1"/>
    </source>
</evidence>
<dbReference type="InterPro" id="IPR051258">
    <property type="entry name" value="Diverse_Substrate_Transporter"/>
</dbReference>
<feature type="transmembrane region" description="Helical" evidence="6">
    <location>
        <begin position="21"/>
        <end position="43"/>
    </location>
</feature>
<evidence type="ECO:0000256" key="2">
    <source>
        <dbReference type="ARBA" id="ARBA00022475"/>
    </source>
</evidence>
<comment type="subcellular location">
    <subcellularLocation>
        <location evidence="1">Cell membrane</location>
        <topology evidence="1">Multi-pass membrane protein</topology>
    </subcellularLocation>
</comment>
<evidence type="ECO:0000259" key="7">
    <source>
        <dbReference type="Pfam" id="PF00892"/>
    </source>
</evidence>
<feature type="domain" description="EamA" evidence="7">
    <location>
        <begin position="21"/>
        <end position="154"/>
    </location>
</feature>
<keyword evidence="5 6" id="KW-0472">Membrane</keyword>
<feature type="transmembrane region" description="Helical" evidence="6">
    <location>
        <begin position="85"/>
        <end position="104"/>
    </location>
</feature>
<dbReference type="PANTHER" id="PTHR42920">
    <property type="entry name" value="OS03G0707200 PROTEIN-RELATED"/>
    <property type="match status" value="1"/>
</dbReference>
<evidence type="ECO:0000256" key="3">
    <source>
        <dbReference type="ARBA" id="ARBA00022692"/>
    </source>
</evidence>
<sequence>MAQPPTASTPRSETGQRTVTSAYALLTLTALIWAGNAVAGKWAVGQVSPFALTSLRWLIACAALIPLGWRPVAREWRLLVPSWRRILLMGGCGYTAFNALFYVAGSYTSATNLALFQGSIPVIVLALSFLVYRTPVGLIQGFGVLVTLLGVALAATHGDPEVLRTLAFNRGDLFMLVACLLYAGYTVALRSRPAVSGLTFFTALAVAALLTSLPLLAFEGITGRLIWPTREGWAIVVFVGLGPSLISQLFFMRGVELIGPNRAGVFVNLVPIFGAFLAVALVGEPFRLDNGIALALVLGGILIAERLGRRRRGA</sequence>
<proteinExistence type="predicted"/>
<feature type="transmembrane region" description="Helical" evidence="6">
    <location>
        <begin position="263"/>
        <end position="282"/>
    </location>
</feature>
<name>A0A6L3T216_9HYPH</name>
<keyword evidence="9" id="KW-1185">Reference proteome</keyword>
<dbReference type="Proteomes" id="UP000474159">
    <property type="component" value="Unassembled WGS sequence"/>
</dbReference>
<organism evidence="8 9">
    <name type="scientific">Methylobacterium soli</name>
    <dbReference type="NCBI Taxonomy" id="553447"/>
    <lineage>
        <taxon>Bacteria</taxon>
        <taxon>Pseudomonadati</taxon>
        <taxon>Pseudomonadota</taxon>
        <taxon>Alphaproteobacteria</taxon>
        <taxon>Hyphomicrobiales</taxon>
        <taxon>Methylobacteriaceae</taxon>
        <taxon>Methylobacterium</taxon>
    </lineage>
</organism>
<evidence type="ECO:0000256" key="1">
    <source>
        <dbReference type="ARBA" id="ARBA00004651"/>
    </source>
</evidence>
<evidence type="ECO:0000256" key="6">
    <source>
        <dbReference type="SAM" id="Phobius"/>
    </source>
</evidence>
<dbReference type="RefSeq" id="WP_150998097.1">
    <property type="nucleotide sequence ID" value="NZ_BPQY01000119.1"/>
</dbReference>
<dbReference type="InterPro" id="IPR037185">
    <property type="entry name" value="EmrE-like"/>
</dbReference>
<accession>A0A6L3T216</accession>
<reference evidence="8 9" key="1">
    <citation type="submission" date="2019-09" db="EMBL/GenBank/DDBJ databases">
        <title>YIM 48816 draft genome.</title>
        <authorList>
            <person name="Jiang L."/>
        </authorList>
    </citation>
    <scope>NUCLEOTIDE SEQUENCE [LARGE SCALE GENOMIC DNA]</scope>
    <source>
        <strain evidence="8 9">YIM 48816</strain>
    </source>
</reference>
<feature type="transmembrane region" description="Helical" evidence="6">
    <location>
        <begin position="110"/>
        <end position="131"/>
    </location>
</feature>
<dbReference type="GO" id="GO:0005886">
    <property type="term" value="C:plasma membrane"/>
    <property type="evidence" value="ECO:0007669"/>
    <property type="project" value="UniProtKB-SubCell"/>
</dbReference>
<feature type="domain" description="EamA" evidence="7">
    <location>
        <begin position="170"/>
        <end position="303"/>
    </location>
</feature>
<feature type="transmembrane region" description="Helical" evidence="6">
    <location>
        <begin position="167"/>
        <end position="188"/>
    </location>
</feature>
<comment type="caution">
    <text evidence="8">The sequence shown here is derived from an EMBL/GenBank/DDBJ whole genome shotgun (WGS) entry which is preliminary data.</text>
</comment>
<gene>
    <name evidence="8" type="ORF">F6X53_05820</name>
</gene>
<evidence type="ECO:0000256" key="5">
    <source>
        <dbReference type="ARBA" id="ARBA00023136"/>
    </source>
</evidence>
<dbReference type="Pfam" id="PF00892">
    <property type="entry name" value="EamA"/>
    <property type="match status" value="2"/>
</dbReference>
<dbReference type="InterPro" id="IPR000620">
    <property type="entry name" value="EamA_dom"/>
</dbReference>
<dbReference type="AlphaFoldDB" id="A0A6L3T216"/>
<feature type="transmembrane region" description="Helical" evidence="6">
    <location>
        <begin position="138"/>
        <end position="155"/>
    </location>
</feature>
<feature type="transmembrane region" description="Helical" evidence="6">
    <location>
        <begin position="55"/>
        <end position="73"/>
    </location>
</feature>
<keyword evidence="4 6" id="KW-1133">Transmembrane helix</keyword>
<dbReference type="OrthoDB" id="9806889at2"/>
<dbReference type="SUPFAM" id="SSF103481">
    <property type="entry name" value="Multidrug resistance efflux transporter EmrE"/>
    <property type="match status" value="2"/>
</dbReference>
<evidence type="ECO:0000313" key="9">
    <source>
        <dbReference type="Proteomes" id="UP000474159"/>
    </source>
</evidence>
<keyword evidence="2" id="KW-1003">Cell membrane</keyword>
<feature type="transmembrane region" description="Helical" evidence="6">
    <location>
        <begin position="233"/>
        <end position="251"/>
    </location>
</feature>
<dbReference type="PANTHER" id="PTHR42920:SF11">
    <property type="entry name" value="INNER MEMBRANE PROTEIN YTFF"/>
    <property type="match status" value="1"/>
</dbReference>
<evidence type="ECO:0000256" key="4">
    <source>
        <dbReference type="ARBA" id="ARBA00022989"/>
    </source>
</evidence>
<dbReference type="EMBL" id="VZZK01000004">
    <property type="protein sequence ID" value="KAB1080690.1"/>
    <property type="molecule type" value="Genomic_DNA"/>
</dbReference>
<keyword evidence="3 6" id="KW-0812">Transmembrane</keyword>
<protein>
    <submittedName>
        <fullName evidence="8">DMT family transporter</fullName>
    </submittedName>
</protein>
<feature type="transmembrane region" description="Helical" evidence="6">
    <location>
        <begin position="288"/>
        <end position="308"/>
    </location>
</feature>
<feature type="transmembrane region" description="Helical" evidence="6">
    <location>
        <begin position="200"/>
        <end position="221"/>
    </location>
</feature>